<feature type="chain" id="PRO_5003439532" evidence="1">
    <location>
        <begin position="26"/>
        <end position="195"/>
    </location>
</feature>
<protein>
    <submittedName>
        <fullName evidence="2">YcaC</fullName>
    </submittedName>
</protein>
<dbReference type="KEGG" id="vda:VDAG_08870"/>
<dbReference type="OrthoDB" id="167809at2759"/>
<dbReference type="PANTHER" id="PTHR43559">
    <property type="entry name" value="HYDROLASE YCAC-RELATED"/>
    <property type="match status" value="1"/>
</dbReference>
<dbReference type="EMBL" id="DS572718">
    <property type="protein sequence ID" value="EGY18710.1"/>
    <property type="molecule type" value="Genomic_DNA"/>
</dbReference>
<keyword evidence="3" id="KW-1185">Reference proteome</keyword>
<evidence type="ECO:0000256" key="1">
    <source>
        <dbReference type="SAM" id="SignalP"/>
    </source>
</evidence>
<keyword evidence="1" id="KW-0732">Signal</keyword>
<dbReference type="SUPFAM" id="SSF52499">
    <property type="entry name" value="Isochorismatase-like hydrolases"/>
    <property type="match status" value="1"/>
</dbReference>
<evidence type="ECO:0000313" key="2">
    <source>
        <dbReference type="EMBL" id="EGY18710.1"/>
    </source>
</evidence>
<dbReference type="InParanoid" id="G2XG83"/>
<dbReference type="GeneID" id="20710333"/>
<sequence length="195" mass="21038">MKFSATLSLAVSALVFAVAAKSSNAYVHERLDKNDTLLLIVDIQEGLINLARDSDPTLFRNNYLAHSSLGRVFDLPVILTTSSSSGITTDVCTAFLALSLRAEGYSVWANLEASGTTTDLIRDASNDQMRAAGVTVTSTFAIAMDLMRDWRNTPGAPELLPWLDTYYPVYGNQARGHRAAVANGTLLPGQDTLPL</sequence>
<accession>G2XG83</accession>
<feature type="signal peptide" evidence="1">
    <location>
        <begin position="1"/>
        <end position="25"/>
    </location>
</feature>
<organism evidence="2 3">
    <name type="scientific">Verticillium dahliae (strain VdLs.17 / ATCC MYA-4575 / FGSC 10137)</name>
    <name type="common">Verticillium wilt</name>
    <dbReference type="NCBI Taxonomy" id="498257"/>
    <lineage>
        <taxon>Eukaryota</taxon>
        <taxon>Fungi</taxon>
        <taxon>Dikarya</taxon>
        <taxon>Ascomycota</taxon>
        <taxon>Pezizomycotina</taxon>
        <taxon>Sordariomycetes</taxon>
        <taxon>Hypocreomycetidae</taxon>
        <taxon>Glomerellales</taxon>
        <taxon>Plectosphaerellaceae</taxon>
        <taxon>Verticillium</taxon>
    </lineage>
</organism>
<proteinExistence type="predicted"/>
<dbReference type="OMA" id="LTRQSAW"/>
<dbReference type="InterPro" id="IPR053152">
    <property type="entry name" value="Hydrolase_YcaC-like"/>
</dbReference>
<dbReference type="HOGENOM" id="CLU_066901_1_1_1"/>
<gene>
    <name evidence="2" type="ORF">VDAG_08870</name>
</gene>
<dbReference type="Proteomes" id="UP000001611">
    <property type="component" value="Chromosome 5"/>
</dbReference>
<dbReference type="Gene3D" id="3.40.50.850">
    <property type="entry name" value="Isochorismatase-like"/>
    <property type="match status" value="2"/>
</dbReference>
<dbReference type="PANTHER" id="PTHR43559:SF3">
    <property type="entry name" value="HYDROLASE YCAC-RELATED"/>
    <property type="match status" value="1"/>
</dbReference>
<dbReference type="STRING" id="498257.G2XG83"/>
<dbReference type="RefSeq" id="XP_009654968.1">
    <property type="nucleotide sequence ID" value="XM_009656673.1"/>
</dbReference>
<evidence type="ECO:0000313" key="3">
    <source>
        <dbReference type="Proteomes" id="UP000001611"/>
    </source>
</evidence>
<dbReference type="InterPro" id="IPR036380">
    <property type="entry name" value="Isochorismatase-like_sf"/>
</dbReference>
<name>G2XG83_VERDV</name>
<dbReference type="AlphaFoldDB" id="G2XG83"/>
<reference evidence="2 3" key="1">
    <citation type="submission" date="2008-03" db="EMBL/GenBank/DDBJ databases">
        <title>The Genome Sequence of Verticillium dahliae VdLs.17.</title>
        <authorList>
            <consortium name="The Broad Institute Genome Sequencing Platform"/>
            <person name="Ma L.-J.J."/>
            <person name="Klosterman S.J."/>
            <person name="Subbarao K."/>
            <person name="Dobinson K."/>
            <person name="Veronese P."/>
            <person name="Kang S."/>
            <person name="Gold S.E."/>
            <person name="Young S."/>
            <person name="Jaffe D."/>
            <person name="Gnerre S."/>
            <person name="Berlin A."/>
            <person name="Heiman D."/>
            <person name="Hepburn T."/>
            <person name="Sykes S."/>
            <person name="Alvarado L."/>
            <person name="Kodira C.D."/>
            <person name="Lander E."/>
            <person name="Galagan J."/>
            <person name="Nusbaum C."/>
            <person name="Birren B."/>
        </authorList>
    </citation>
    <scope>NUCLEOTIDE SEQUENCE [LARGE SCALE GENOMIC DNA]</scope>
    <source>
        <strain evidence="3">VdLs.17 / ATCC MYA-4575 / FGSC 10137</strain>
    </source>
</reference>
<dbReference type="eggNOG" id="ENOG502QSGT">
    <property type="taxonomic scope" value="Eukaryota"/>
</dbReference>